<evidence type="ECO:0000313" key="3">
    <source>
        <dbReference type="Proteomes" id="UP000887565"/>
    </source>
</evidence>
<dbReference type="SUPFAM" id="SSF57184">
    <property type="entry name" value="Growth factor receptor domain"/>
    <property type="match status" value="1"/>
</dbReference>
<evidence type="ECO:0000256" key="1">
    <source>
        <dbReference type="SAM" id="MobiDB-lite"/>
    </source>
</evidence>
<dbReference type="Gene3D" id="2.10.25.10">
    <property type="entry name" value="Laminin"/>
    <property type="match status" value="2"/>
</dbReference>
<accession>A0A915I731</accession>
<dbReference type="SMART" id="SM00181">
    <property type="entry name" value="EGF"/>
    <property type="match status" value="2"/>
</dbReference>
<evidence type="ECO:0000313" key="4">
    <source>
        <dbReference type="WBParaSite" id="nRc.2.0.1.t09949-RA"/>
    </source>
</evidence>
<evidence type="ECO:0000259" key="2">
    <source>
        <dbReference type="SMART" id="SM00181"/>
    </source>
</evidence>
<sequence>MADCTQDGECVCQKGFIGDGTWCAINTTDCNIVPMLCNANASCIETRCQCLPGFVGDGFSCYRARETDCRFSAAVCHKNALCLDGACQCAPGFVGDGLKCEAASNIASLVPIVVPIGPGWGPTTVAPEKFNQLLISSLTPAGTLSVTNSINESSTDLKKVTDGEPPARSLDTKSVSLTSQTAEKQESTTTHHLKFWAISDNRAQKNRLDSRSATYCTSAT</sequence>
<dbReference type="WBParaSite" id="nRc.2.0.1.t09949-RA">
    <property type="protein sequence ID" value="nRc.2.0.1.t09949-RA"/>
    <property type="gene ID" value="nRc.2.0.1.g09949"/>
</dbReference>
<feature type="domain" description="EGF-like" evidence="2">
    <location>
        <begin position="68"/>
        <end position="101"/>
    </location>
</feature>
<dbReference type="InterPro" id="IPR000742">
    <property type="entry name" value="EGF"/>
</dbReference>
<feature type="compositionally biased region" description="Polar residues" evidence="1">
    <location>
        <begin position="172"/>
        <end position="190"/>
    </location>
</feature>
<protein>
    <submittedName>
        <fullName evidence="4">EGF-like domain-containing protein</fullName>
    </submittedName>
</protein>
<dbReference type="InterPro" id="IPR009030">
    <property type="entry name" value="Growth_fac_rcpt_cys_sf"/>
</dbReference>
<keyword evidence="3" id="KW-1185">Reference proteome</keyword>
<feature type="domain" description="EGF-like" evidence="2">
    <location>
        <begin position="29"/>
        <end position="62"/>
    </location>
</feature>
<proteinExistence type="predicted"/>
<reference evidence="4" key="1">
    <citation type="submission" date="2022-11" db="UniProtKB">
        <authorList>
            <consortium name="WormBaseParasite"/>
        </authorList>
    </citation>
    <scope>IDENTIFICATION</scope>
</reference>
<dbReference type="Proteomes" id="UP000887565">
    <property type="component" value="Unplaced"/>
</dbReference>
<name>A0A915I731_ROMCU</name>
<dbReference type="AlphaFoldDB" id="A0A915I731"/>
<feature type="region of interest" description="Disordered" evidence="1">
    <location>
        <begin position="154"/>
        <end position="190"/>
    </location>
</feature>
<organism evidence="3 4">
    <name type="scientific">Romanomermis culicivorax</name>
    <name type="common">Nematode worm</name>
    <dbReference type="NCBI Taxonomy" id="13658"/>
    <lineage>
        <taxon>Eukaryota</taxon>
        <taxon>Metazoa</taxon>
        <taxon>Ecdysozoa</taxon>
        <taxon>Nematoda</taxon>
        <taxon>Enoplea</taxon>
        <taxon>Dorylaimia</taxon>
        <taxon>Mermithida</taxon>
        <taxon>Mermithoidea</taxon>
        <taxon>Mermithidae</taxon>
        <taxon>Romanomermis</taxon>
    </lineage>
</organism>